<comment type="caution">
    <text evidence="4">The sequence shown here is derived from an EMBL/GenBank/DDBJ whole genome shotgun (WGS) entry which is preliminary data.</text>
</comment>
<dbReference type="Gene3D" id="3.40.50.150">
    <property type="entry name" value="Vaccinia Virus protein VP39"/>
    <property type="match status" value="1"/>
</dbReference>
<dbReference type="SUPFAM" id="SSF53335">
    <property type="entry name" value="S-adenosyl-L-methionine-dependent methyltransferases"/>
    <property type="match status" value="1"/>
</dbReference>
<dbReference type="InterPro" id="IPR007213">
    <property type="entry name" value="Ppm1/Ppm2/Tcmp"/>
</dbReference>
<evidence type="ECO:0000256" key="1">
    <source>
        <dbReference type="ARBA" id="ARBA00022603"/>
    </source>
</evidence>
<dbReference type="PANTHER" id="PTHR43619">
    <property type="entry name" value="S-ADENOSYL-L-METHIONINE-DEPENDENT METHYLTRANSFERASE YKTD-RELATED"/>
    <property type="match status" value="1"/>
</dbReference>
<dbReference type="Proteomes" id="UP000756346">
    <property type="component" value="Unassembled WGS sequence"/>
</dbReference>
<accession>A0A9P9BSE9</accession>
<evidence type="ECO:0000313" key="5">
    <source>
        <dbReference type="Proteomes" id="UP000756346"/>
    </source>
</evidence>
<proteinExistence type="predicted"/>
<evidence type="ECO:0000256" key="3">
    <source>
        <dbReference type="SAM" id="MobiDB-lite"/>
    </source>
</evidence>
<dbReference type="GO" id="GO:0008168">
    <property type="term" value="F:methyltransferase activity"/>
    <property type="evidence" value="ECO:0007669"/>
    <property type="project" value="UniProtKB-KW"/>
</dbReference>
<gene>
    <name evidence="4" type="ORF">B0I36DRAFT_403358</name>
</gene>
<feature type="region of interest" description="Disordered" evidence="3">
    <location>
        <begin position="406"/>
        <end position="445"/>
    </location>
</feature>
<dbReference type="OrthoDB" id="203237at2759"/>
<protein>
    <submittedName>
        <fullName evidence="4">S-adenosyl-L-methionine-dependent methyltransferase</fullName>
    </submittedName>
</protein>
<keyword evidence="5" id="KW-1185">Reference proteome</keyword>
<organism evidence="4 5">
    <name type="scientific">Microdochium trichocladiopsis</name>
    <dbReference type="NCBI Taxonomy" id="1682393"/>
    <lineage>
        <taxon>Eukaryota</taxon>
        <taxon>Fungi</taxon>
        <taxon>Dikarya</taxon>
        <taxon>Ascomycota</taxon>
        <taxon>Pezizomycotina</taxon>
        <taxon>Sordariomycetes</taxon>
        <taxon>Xylariomycetidae</taxon>
        <taxon>Xylariales</taxon>
        <taxon>Microdochiaceae</taxon>
        <taxon>Microdochium</taxon>
    </lineage>
</organism>
<name>A0A9P9BSE9_9PEZI</name>
<evidence type="ECO:0000313" key="4">
    <source>
        <dbReference type="EMBL" id="KAH7037840.1"/>
    </source>
</evidence>
<evidence type="ECO:0000256" key="2">
    <source>
        <dbReference type="ARBA" id="ARBA00022679"/>
    </source>
</evidence>
<sequence length="445" mass="50613">MAEWTTVPAPWPSHHSEIRRLAPSWRPGPTAANVRARFDGPGFRKELESCACKPLRLGLTCSSSPVFVLSSGSRQYVSLWIWFLKENRRLAKGRLRLKMALSSIMAVSHRYHEADIGTLRLLPSEIEHQYLTQVLRYMDAKSPNPVVKDPWVIDLHSKLEFNFDEGTHVDDAWVEWLAHRVRLFDEWTQRYIDEHAQKNEPITVLRLCPGLDSRDLRLSYSRSVRWIDMDCPQVIDLRRSLLPPPIGADYHQIKAEILTKEWLDRIPKDRPTLILAEHVFSCLPQAPAQDLIRRLADHFPSGHLYMLVTGALVPKVMNIMPITKGIKIRIQWGIDSPKQITSLNPRLRTLEAVTDRDLNNAGFIGGKKPPWFGSLTAITSIVPGGQTMQGYMRFAFDDYSQSIRSSKTTSTRSMRSSFSRSFRTANGSSSRSVLSHSTTSSSTIS</sequence>
<dbReference type="EMBL" id="JAGTJQ010000002">
    <property type="protein sequence ID" value="KAH7037840.1"/>
    <property type="molecule type" value="Genomic_DNA"/>
</dbReference>
<keyword evidence="2" id="KW-0808">Transferase</keyword>
<dbReference type="AlphaFoldDB" id="A0A9P9BSE9"/>
<dbReference type="InterPro" id="IPR029063">
    <property type="entry name" value="SAM-dependent_MTases_sf"/>
</dbReference>
<dbReference type="Pfam" id="PF04072">
    <property type="entry name" value="LCM"/>
    <property type="match status" value="1"/>
</dbReference>
<dbReference type="GeneID" id="70191298"/>
<dbReference type="PANTHER" id="PTHR43619:SF2">
    <property type="entry name" value="S-ADENOSYL-L-METHIONINE-DEPENDENT METHYLTRANSFERASES SUPERFAMILY PROTEIN"/>
    <property type="match status" value="1"/>
</dbReference>
<dbReference type="GO" id="GO:0032259">
    <property type="term" value="P:methylation"/>
    <property type="evidence" value="ECO:0007669"/>
    <property type="project" value="UniProtKB-KW"/>
</dbReference>
<dbReference type="RefSeq" id="XP_046016961.1">
    <property type="nucleotide sequence ID" value="XM_046161752.1"/>
</dbReference>
<reference evidence="4" key="1">
    <citation type="journal article" date="2021" name="Nat. Commun.">
        <title>Genetic determinants of endophytism in the Arabidopsis root mycobiome.</title>
        <authorList>
            <person name="Mesny F."/>
            <person name="Miyauchi S."/>
            <person name="Thiergart T."/>
            <person name="Pickel B."/>
            <person name="Atanasova L."/>
            <person name="Karlsson M."/>
            <person name="Huettel B."/>
            <person name="Barry K.W."/>
            <person name="Haridas S."/>
            <person name="Chen C."/>
            <person name="Bauer D."/>
            <person name="Andreopoulos W."/>
            <person name="Pangilinan J."/>
            <person name="LaButti K."/>
            <person name="Riley R."/>
            <person name="Lipzen A."/>
            <person name="Clum A."/>
            <person name="Drula E."/>
            <person name="Henrissat B."/>
            <person name="Kohler A."/>
            <person name="Grigoriev I.V."/>
            <person name="Martin F.M."/>
            <person name="Hacquard S."/>
        </authorList>
    </citation>
    <scope>NUCLEOTIDE SEQUENCE</scope>
    <source>
        <strain evidence="4">MPI-CAGE-CH-0230</strain>
    </source>
</reference>
<keyword evidence="1 4" id="KW-0489">Methyltransferase</keyword>